<evidence type="ECO:0000313" key="6">
    <source>
        <dbReference type="Proteomes" id="UP000623269"/>
    </source>
</evidence>
<dbReference type="Gene3D" id="3.40.190.10">
    <property type="entry name" value="Periplasmic binding protein-like II"/>
    <property type="match status" value="1"/>
</dbReference>
<dbReference type="PANTHER" id="PTHR43649:SF31">
    <property type="entry name" value="SN-GLYCEROL-3-PHOSPHATE-BINDING PERIPLASMIC PROTEIN UGPB"/>
    <property type="match status" value="1"/>
</dbReference>
<reference evidence="5" key="1">
    <citation type="submission" date="2020-12" db="EMBL/GenBank/DDBJ databases">
        <title>M. sibirica DSM 26468T genome.</title>
        <authorList>
            <person name="Thieme N."/>
            <person name="Rettenmaier R."/>
            <person name="Zverlov V."/>
            <person name="Liebl W."/>
        </authorList>
    </citation>
    <scope>NUCLEOTIDE SEQUENCE</scope>
    <source>
        <strain evidence="5">DSM 26468</strain>
    </source>
</reference>
<dbReference type="AlphaFoldDB" id="A0A8J7H5G0"/>
<gene>
    <name evidence="5" type="ORF">I5677_04280</name>
</gene>
<comment type="similarity">
    <text evidence="2">Belongs to the bacterial solute-binding protein 1 family.</text>
</comment>
<evidence type="ECO:0000256" key="1">
    <source>
        <dbReference type="ARBA" id="ARBA00004196"/>
    </source>
</evidence>
<dbReference type="PROSITE" id="PS51257">
    <property type="entry name" value="PROKAR_LIPOPROTEIN"/>
    <property type="match status" value="1"/>
</dbReference>
<comment type="caution">
    <text evidence="5">The sequence shown here is derived from an EMBL/GenBank/DDBJ whole genome shotgun (WGS) entry which is preliminary data.</text>
</comment>
<proteinExistence type="inferred from homology"/>
<dbReference type="Proteomes" id="UP000623269">
    <property type="component" value="Unassembled WGS sequence"/>
</dbReference>
<organism evidence="5 6">
    <name type="scientific">Mobilitalea sibirica</name>
    <dbReference type="NCBI Taxonomy" id="1462919"/>
    <lineage>
        <taxon>Bacteria</taxon>
        <taxon>Bacillati</taxon>
        <taxon>Bacillota</taxon>
        <taxon>Clostridia</taxon>
        <taxon>Lachnospirales</taxon>
        <taxon>Lachnospiraceae</taxon>
        <taxon>Mobilitalea</taxon>
    </lineage>
</organism>
<dbReference type="SUPFAM" id="SSF53850">
    <property type="entry name" value="Periplasmic binding protein-like II"/>
    <property type="match status" value="1"/>
</dbReference>
<accession>A0A8J7H5G0</accession>
<dbReference type="GO" id="GO:0030313">
    <property type="term" value="C:cell envelope"/>
    <property type="evidence" value="ECO:0007669"/>
    <property type="project" value="UniProtKB-SubCell"/>
</dbReference>
<dbReference type="InterPro" id="IPR006059">
    <property type="entry name" value="SBP"/>
</dbReference>
<keyword evidence="3" id="KW-0813">Transport</keyword>
<dbReference type="Pfam" id="PF01547">
    <property type="entry name" value="SBP_bac_1"/>
    <property type="match status" value="1"/>
</dbReference>
<evidence type="ECO:0000256" key="2">
    <source>
        <dbReference type="ARBA" id="ARBA00008520"/>
    </source>
</evidence>
<keyword evidence="4" id="KW-0732">Signal</keyword>
<keyword evidence="6" id="KW-1185">Reference proteome</keyword>
<sequence length="469" mass="52609">MKNTIEKAVIVLMTVFISIILLAGCSKNDSIDEEFADDSDTKTGIRMEKIRVWTDNAHEKDLRLQQIEEFNNTIGKEKGITIEYTVYGSNYQDTIKKAAQRGEAPELFRPTGAFLLDFVNSGYMVPISNLPGGDALIEQYEGSLVNNQHVFDGKTYALPYNLTTYKFIINEDLFEKAGIKEYPKTWEEVREAARLITNAGDGKEFGWVLGLKSNWMMSTYLTRPNGTNVGHVGFNHETMKFEFSAFAPVIEAVKGMIDDGSVFPGFEGLDADAARAQFAEGRIGMIPGASFDTGVYNEQFPAKCNWTVINIPSFTKDGSPYKEFADATSLLGVGTAALDKAEKTFEVLKFFYSDENAAQMYEHSLYIPFRQEAIDLATSEPVQKGFADFANVPNKVIMLPFPDTHITVKGDAYRETIMKIFAGEYDNKDVDTVLTDMDRRYNKALYELSPQELEAFKQTAEILEGFKAR</sequence>
<dbReference type="PANTHER" id="PTHR43649">
    <property type="entry name" value="ARABINOSE-BINDING PROTEIN-RELATED"/>
    <property type="match status" value="1"/>
</dbReference>
<name>A0A8J7H5G0_9FIRM</name>
<dbReference type="EMBL" id="JAEAGR010000003">
    <property type="protein sequence ID" value="MBH1940111.1"/>
    <property type="molecule type" value="Genomic_DNA"/>
</dbReference>
<protein>
    <submittedName>
        <fullName evidence="5">Extracellular solute-binding protein</fullName>
    </submittedName>
</protein>
<dbReference type="InterPro" id="IPR050490">
    <property type="entry name" value="Bact_solute-bd_prot1"/>
</dbReference>
<comment type="subcellular location">
    <subcellularLocation>
        <location evidence="1">Cell envelope</location>
    </subcellularLocation>
</comment>
<evidence type="ECO:0000256" key="3">
    <source>
        <dbReference type="ARBA" id="ARBA00022448"/>
    </source>
</evidence>
<dbReference type="RefSeq" id="WP_197660332.1">
    <property type="nucleotide sequence ID" value="NZ_JAEAGR010000003.1"/>
</dbReference>
<evidence type="ECO:0000313" key="5">
    <source>
        <dbReference type="EMBL" id="MBH1940111.1"/>
    </source>
</evidence>
<evidence type="ECO:0000256" key="4">
    <source>
        <dbReference type="ARBA" id="ARBA00022729"/>
    </source>
</evidence>